<dbReference type="STRING" id="1590841.A0A2R6Q2X7"/>
<proteinExistence type="predicted"/>
<keyword evidence="2" id="KW-1185">Reference proteome</keyword>
<comment type="caution">
    <text evidence="1">The sequence shown here is derived from an EMBL/GenBank/DDBJ whole genome shotgun (WGS) entry which is preliminary data.</text>
</comment>
<dbReference type="OrthoDB" id="1660458at2759"/>
<organism evidence="1 2">
    <name type="scientific">Actinidia chinensis var. chinensis</name>
    <name type="common">Chinese soft-hair kiwi</name>
    <dbReference type="NCBI Taxonomy" id="1590841"/>
    <lineage>
        <taxon>Eukaryota</taxon>
        <taxon>Viridiplantae</taxon>
        <taxon>Streptophyta</taxon>
        <taxon>Embryophyta</taxon>
        <taxon>Tracheophyta</taxon>
        <taxon>Spermatophyta</taxon>
        <taxon>Magnoliopsida</taxon>
        <taxon>eudicotyledons</taxon>
        <taxon>Gunneridae</taxon>
        <taxon>Pentapetalae</taxon>
        <taxon>asterids</taxon>
        <taxon>Ericales</taxon>
        <taxon>Actinidiaceae</taxon>
        <taxon>Actinidia</taxon>
    </lineage>
</organism>
<gene>
    <name evidence="1" type="ORF">CEY00_Acc22586</name>
</gene>
<accession>A0A2R6Q2X7</accession>
<reference evidence="2" key="2">
    <citation type="journal article" date="2018" name="BMC Genomics">
        <title>A manually annotated Actinidia chinensis var. chinensis (kiwifruit) genome highlights the challenges associated with draft genomes and gene prediction in plants.</title>
        <authorList>
            <person name="Pilkington S.M."/>
            <person name="Crowhurst R."/>
            <person name="Hilario E."/>
            <person name="Nardozza S."/>
            <person name="Fraser L."/>
            <person name="Peng Y."/>
            <person name="Gunaseelan K."/>
            <person name="Simpson R."/>
            <person name="Tahir J."/>
            <person name="Deroles S.C."/>
            <person name="Templeton K."/>
            <person name="Luo Z."/>
            <person name="Davy M."/>
            <person name="Cheng C."/>
            <person name="McNeilage M."/>
            <person name="Scaglione D."/>
            <person name="Liu Y."/>
            <person name="Zhang Q."/>
            <person name="Datson P."/>
            <person name="De Silva N."/>
            <person name="Gardiner S.E."/>
            <person name="Bassett H."/>
            <person name="Chagne D."/>
            <person name="McCallum J."/>
            <person name="Dzierzon H."/>
            <person name="Deng C."/>
            <person name="Wang Y.Y."/>
            <person name="Barron L."/>
            <person name="Manako K."/>
            <person name="Bowen J."/>
            <person name="Foster T.M."/>
            <person name="Erridge Z.A."/>
            <person name="Tiffin H."/>
            <person name="Waite C.N."/>
            <person name="Davies K.M."/>
            <person name="Grierson E.P."/>
            <person name="Laing W.A."/>
            <person name="Kirk R."/>
            <person name="Chen X."/>
            <person name="Wood M."/>
            <person name="Montefiori M."/>
            <person name="Brummell D.A."/>
            <person name="Schwinn K.E."/>
            <person name="Catanach A."/>
            <person name="Fullerton C."/>
            <person name="Li D."/>
            <person name="Meiyalaghan S."/>
            <person name="Nieuwenhuizen N."/>
            <person name="Read N."/>
            <person name="Prakash R."/>
            <person name="Hunter D."/>
            <person name="Zhang H."/>
            <person name="McKenzie M."/>
            <person name="Knabel M."/>
            <person name="Harris A."/>
            <person name="Allan A.C."/>
            <person name="Gleave A."/>
            <person name="Chen A."/>
            <person name="Janssen B.J."/>
            <person name="Plunkett B."/>
            <person name="Ampomah-Dwamena C."/>
            <person name="Voogd C."/>
            <person name="Leif D."/>
            <person name="Lafferty D."/>
            <person name="Souleyre E.J.F."/>
            <person name="Varkonyi-Gasic E."/>
            <person name="Gambi F."/>
            <person name="Hanley J."/>
            <person name="Yao J.L."/>
            <person name="Cheung J."/>
            <person name="David K.M."/>
            <person name="Warren B."/>
            <person name="Marsh K."/>
            <person name="Snowden K.C."/>
            <person name="Lin-Wang K."/>
            <person name="Brian L."/>
            <person name="Martinez-Sanchez M."/>
            <person name="Wang M."/>
            <person name="Ileperuma N."/>
            <person name="Macnee N."/>
            <person name="Campin R."/>
            <person name="McAtee P."/>
            <person name="Drummond R.S.M."/>
            <person name="Espley R.V."/>
            <person name="Ireland H.S."/>
            <person name="Wu R."/>
            <person name="Atkinson R.G."/>
            <person name="Karunairetnam S."/>
            <person name="Bulley S."/>
            <person name="Chunkath S."/>
            <person name="Hanley Z."/>
            <person name="Storey R."/>
            <person name="Thrimawithana A.H."/>
            <person name="Thomson S."/>
            <person name="David C."/>
            <person name="Testolin R."/>
            <person name="Huang H."/>
            <person name="Hellens R.P."/>
            <person name="Schaffer R.J."/>
        </authorList>
    </citation>
    <scope>NUCLEOTIDE SEQUENCE [LARGE SCALE GENOMIC DNA]</scope>
    <source>
        <strain evidence="2">cv. Red5</strain>
    </source>
</reference>
<dbReference type="EMBL" id="NKQK01000020">
    <property type="protein sequence ID" value="PSS01228.1"/>
    <property type="molecule type" value="Genomic_DNA"/>
</dbReference>
<dbReference type="OMA" id="MINAFHS"/>
<dbReference type="Proteomes" id="UP000241394">
    <property type="component" value="Chromosome LG20"/>
</dbReference>
<sequence length="508" mass="58028">MNPPTNDYDQMLRESIPHFLTNYKKGCTDFSVFGSIFFRVVQKMTDPPLEITWFYSAVTFHSSVKSIFEDPLKKSVVLAVKDLFQLLVLLSGPCKSLKRVAALAPVVYELYYLVFDSLKEGLCLKREIEGLVEGIASYISQCCSNYSGEWENGSGDLLGGVADLTRVWTVDRVGKGCEFGGNLRVFFPLVSSEICNGVSVACEVGYLAGVVMVEVFLLRLYLKFGSLVSREELQKDMQNWAVQTIKGFQNPHFFDMLLRMLLEPSLPVITLLNSRDEVLLREVLYDVAILLDYSFLKPEMWTQLPGDYFKNFALTWLLVADNAIQFIRECCDHTRAISYIVDTFSKSCFPYQLIKWVTDQTGLEENINRPNISTPKALIRWLLALENRGIRIFDRNISKLHARAVICKSKIDHDIPEARSDCRKPNGRVLFGIDKVDDDQEMVDWLEDAFVPTDCMRRKRKEGRPDEGETRFKLAKFNYDEDSVGEICLPHHDDNLNGGNEVRIQSMV</sequence>
<dbReference type="PANTHER" id="PTHR35505">
    <property type="entry name" value="OS01G0600300 PROTEIN"/>
    <property type="match status" value="1"/>
</dbReference>
<dbReference type="FunCoup" id="A0A2R6Q2X7">
    <property type="interactions" value="996"/>
</dbReference>
<evidence type="ECO:0000313" key="2">
    <source>
        <dbReference type="Proteomes" id="UP000241394"/>
    </source>
</evidence>
<dbReference type="PANTHER" id="PTHR35505:SF1">
    <property type="entry name" value="SNF2 DOMAIN PROTEIN"/>
    <property type="match status" value="1"/>
</dbReference>
<dbReference type="InParanoid" id="A0A2R6Q2X7"/>
<evidence type="ECO:0000313" key="1">
    <source>
        <dbReference type="EMBL" id="PSS01228.1"/>
    </source>
</evidence>
<name>A0A2R6Q2X7_ACTCC</name>
<protein>
    <submittedName>
        <fullName evidence="1">Uncharacterized protein</fullName>
    </submittedName>
</protein>
<dbReference type="Gramene" id="PSS01228">
    <property type="protein sequence ID" value="PSS01228"/>
    <property type="gene ID" value="CEY00_Acc22586"/>
</dbReference>
<dbReference type="AlphaFoldDB" id="A0A2R6Q2X7"/>
<reference evidence="1 2" key="1">
    <citation type="submission" date="2017-07" db="EMBL/GenBank/DDBJ databases">
        <title>An improved, manually edited Actinidia chinensis var. chinensis (kiwifruit) genome highlights the challenges associated with draft genomes and gene prediction in plants.</title>
        <authorList>
            <person name="Pilkington S."/>
            <person name="Crowhurst R."/>
            <person name="Hilario E."/>
            <person name="Nardozza S."/>
            <person name="Fraser L."/>
            <person name="Peng Y."/>
            <person name="Gunaseelan K."/>
            <person name="Simpson R."/>
            <person name="Tahir J."/>
            <person name="Deroles S."/>
            <person name="Templeton K."/>
            <person name="Luo Z."/>
            <person name="Davy M."/>
            <person name="Cheng C."/>
            <person name="Mcneilage M."/>
            <person name="Scaglione D."/>
            <person name="Liu Y."/>
            <person name="Zhang Q."/>
            <person name="Datson P."/>
            <person name="De Silva N."/>
            <person name="Gardiner S."/>
            <person name="Bassett H."/>
            <person name="Chagne D."/>
            <person name="Mccallum J."/>
            <person name="Dzierzon H."/>
            <person name="Deng C."/>
            <person name="Wang Y.-Y."/>
            <person name="Barron N."/>
            <person name="Manako K."/>
            <person name="Bowen J."/>
            <person name="Foster T."/>
            <person name="Erridge Z."/>
            <person name="Tiffin H."/>
            <person name="Waite C."/>
            <person name="Davies K."/>
            <person name="Grierson E."/>
            <person name="Laing W."/>
            <person name="Kirk R."/>
            <person name="Chen X."/>
            <person name="Wood M."/>
            <person name="Montefiori M."/>
            <person name="Brummell D."/>
            <person name="Schwinn K."/>
            <person name="Catanach A."/>
            <person name="Fullerton C."/>
            <person name="Li D."/>
            <person name="Meiyalaghan S."/>
            <person name="Nieuwenhuizen N."/>
            <person name="Read N."/>
            <person name="Prakash R."/>
            <person name="Hunter D."/>
            <person name="Zhang H."/>
            <person name="Mckenzie M."/>
            <person name="Knabel M."/>
            <person name="Harris A."/>
            <person name="Allan A."/>
            <person name="Chen A."/>
            <person name="Janssen B."/>
            <person name="Plunkett B."/>
            <person name="Dwamena C."/>
            <person name="Voogd C."/>
            <person name="Leif D."/>
            <person name="Lafferty D."/>
            <person name="Souleyre E."/>
            <person name="Varkonyi-Gasic E."/>
            <person name="Gambi F."/>
            <person name="Hanley J."/>
            <person name="Yao J.-L."/>
            <person name="Cheung J."/>
            <person name="David K."/>
            <person name="Warren B."/>
            <person name="Marsh K."/>
            <person name="Snowden K."/>
            <person name="Lin-Wang K."/>
            <person name="Brian L."/>
            <person name="Martinez-Sanchez M."/>
            <person name="Wang M."/>
            <person name="Ileperuma N."/>
            <person name="Macnee N."/>
            <person name="Campin R."/>
            <person name="Mcatee P."/>
            <person name="Drummond R."/>
            <person name="Espley R."/>
            <person name="Ireland H."/>
            <person name="Wu R."/>
            <person name="Atkinson R."/>
            <person name="Karunairetnam S."/>
            <person name="Bulley S."/>
            <person name="Chunkath S."/>
            <person name="Hanley Z."/>
            <person name="Storey R."/>
            <person name="Thrimawithana A."/>
            <person name="Thomson S."/>
            <person name="David C."/>
            <person name="Testolin R."/>
        </authorList>
    </citation>
    <scope>NUCLEOTIDE SEQUENCE [LARGE SCALE GENOMIC DNA]</scope>
    <source>
        <strain evidence="2">cv. Red5</strain>
        <tissue evidence="1">Young leaf</tissue>
    </source>
</reference>